<comment type="caution">
    <text evidence="1">The sequence shown here is derived from an EMBL/GenBank/DDBJ whole genome shotgun (WGS) entry which is preliminary data.</text>
</comment>
<evidence type="ECO:0000313" key="1">
    <source>
        <dbReference type="EMBL" id="KAJ8704839.1"/>
    </source>
</evidence>
<sequence>MKYVILHYFFIMHIICNINICDCLRRVKLKHGRYDINGFISQLLASKRFDELAEVLAEKAAIKIMSFQMDPTHVDRAIDYNDTVDTNKNEEKIEKKIEDKNKGKHEDKNKGKPDNKFNAKINPQAVINESISLAQNLQLKYKNLKKFAMEKKANHTKELANNKTVTKEPSKNVTKEAIKNVTKEAIKNVTKEAINNVTTEDPLKLNKVIKLSARENVKGKKAEPVVAKVNATQQKQQDVKNKDPKGKEKKGPNVKAEAEEKKSGKKVVKEENLSSLDEQNQQYLPSAEKTATELDKSNEDSRIRGSKEKVEFGQALAYFRGREDSVEENKLPSNSDKPNEKSVTADERRNHSSREQAPEEKDSRNLEQALEDELSRARKQALKDEELKAREKAPEENDSRDRGQPLEDEESSAREKASEENSRGREQALEDEELKARVQAIEDEELRGREKAPLENDSRVQAQALEDQNSEEKAEEEPPELVVRQEGGKVYTYVQNPEYKDYHEEMAKWKKEHPENPADFL</sequence>
<dbReference type="EMBL" id="CM056806">
    <property type="protein sequence ID" value="KAJ8704839.1"/>
    <property type="molecule type" value="Genomic_DNA"/>
</dbReference>
<protein>
    <submittedName>
        <fullName evidence="1">Uncharacterized protein</fullName>
    </submittedName>
</protein>
<organism evidence="1 2">
    <name type="scientific">Mythimna loreyi</name>
    <dbReference type="NCBI Taxonomy" id="667449"/>
    <lineage>
        <taxon>Eukaryota</taxon>
        <taxon>Metazoa</taxon>
        <taxon>Ecdysozoa</taxon>
        <taxon>Arthropoda</taxon>
        <taxon>Hexapoda</taxon>
        <taxon>Insecta</taxon>
        <taxon>Pterygota</taxon>
        <taxon>Neoptera</taxon>
        <taxon>Endopterygota</taxon>
        <taxon>Lepidoptera</taxon>
        <taxon>Glossata</taxon>
        <taxon>Ditrysia</taxon>
        <taxon>Noctuoidea</taxon>
        <taxon>Noctuidae</taxon>
        <taxon>Noctuinae</taxon>
        <taxon>Hadenini</taxon>
        <taxon>Mythimna</taxon>
    </lineage>
</organism>
<keyword evidence="2" id="KW-1185">Reference proteome</keyword>
<dbReference type="Proteomes" id="UP001231649">
    <property type="component" value="Chromosome 30"/>
</dbReference>
<proteinExistence type="predicted"/>
<gene>
    <name evidence="1" type="ORF">PYW08_012159</name>
</gene>
<evidence type="ECO:0000313" key="2">
    <source>
        <dbReference type="Proteomes" id="UP001231649"/>
    </source>
</evidence>
<reference evidence="1" key="1">
    <citation type="submission" date="2023-03" db="EMBL/GenBank/DDBJ databases">
        <title>Chromosome-level genomes of two armyworms, Mythimna separata and Mythimna loreyi, provide insights into the biosynthesis and reception of sex pheromones.</title>
        <authorList>
            <person name="Zhao H."/>
        </authorList>
    </citation>
    <scope>NUCLEOTIDE SEQUENCE</scope>
    <source>
        <strain evidence="1">BeijingLab</strain>
    </source>
</reference>
<name>A0ACC2Q4F5_9NEOP</name>
<accession>A0ACC2Q4F5</accession>